<organism evidence="2 3">
    <name type="scientific">Stylosanthes scabra</name>
    <dbReference type="NCBI Taxonomy" id="79078"/>
    <lineage>
        <taxon>Eukaryota</taxon>
        <taxon>Viridiplantae</taxon>
        <taxon>Streptophyta</taxon>
        <taxon>Embryophyta</taxon>
        <taxon>Tracheophyta</taxon>
        <taxon>Spermatophyta</taxon>
        <taxon>Magnoliopsida</taxon>
        <taxon>eudicotyledons</taxon>
        <taxon>Gunneridae</taxon>
        <taxon>Pentapetalae</taxon>
        <taxon>rosids</taxon>
        <taxon>fabids</taxon>
        <taxon>Fabales</taxon>
        <taxon>Fabaceae</taxon>
        <taxon>Papilionoideae</taxon>
        <taxon>50 kb inversion clade</taxon>
        <taxon>dalbergioids sensu lato</taxon>
        <taxon>Dalbergieae</taxon>
        <taxon>Pterocarpus clade</taxon>
        <taxon>Stylosanthes</taxon>
    </lineage>
</organism>
<dbReference type="Proteomes" id="UP001341840">
    <property type="component" value="Unassembled WGS sequence"/>
</dbReference>
<dbReference type="EMBL" id="JASCZI010182232">
    <property type="protein sequence ID" value="MED6187405.1"/>
    <property type="molecule type" value="Genomic_DNA"/>
</dbReference>
<feature type="compositionally biased region" description="Basic and acidic residues" evidence="1">
    <location>
        <begin position="1"/>
        <end position="12"/>
    </location>
</feature>
<proteinExistence type="predicted"/>
<sequence>MEEIQDRSHEYLQQEEGQAAIKTDQDKRELIRRICRKKTVVDGNSVSQVERIPAPRAIKNSHRGDRNAYCKYHKQNSHDTEDCRDLLKFVEKGLKKGKFREYTRRSSDRKDDRRTRQRVDSPEKSTEGKDEPRDGVARREIKMISGAFRMKETHHPGKRPKGASTHASQWKSCLGHCMINHLQKSHSPQKRSEEQPTL</sequence>
<feature type="region of interest" description="Disordered" evidence="1">
    <location>
        <begin position="98"/>
        <end position="168"/>
    </location>
</feature>
<gene>
    <name evidence="2" type="ORF">PIB30_076127</name>
</gene>
<protein>
    <submittedName>
        <fullName evidence="2">Uncharacterized protein</fullName>
    </submittedName>
</protein>
<comment type="caution">
    <text evidence="2">The sequence shown here is derived from an EMBL/GenBank/DDBJ whole genome shotgun (WGS) entry which is preliminary data.</text>
</comment>
<keyword evidence="3" id="KW-1185">Reference proteome</keyword>
<evidence type="ECO:0000256" key="1">
    <source>
        <dbReference type="SAM" id="MobiDB-lite"/>
    </source>
</evidence>
<feature type="compositionally biased region" description="Basic and acidic residues" evidence="1">
    <location>
        <begin position="98"/>
        <end position="142"/>
    </location>
</feature>
<accession>A0ABU6WQY9</accession>
<evidence type="ECO:0000313" key="3">
    <source>
        <dbReference type="Proteomes" id="UP001341840"/>
    </source>
</evidence>
<name>A0ABU6WQY9_9FABA</name>
<feature type="region of interest" description="Disordered" evidence="1">
    <location>
        <begin position="1"/>
        <end position="27"/>
    </location>
</feature>
<reference evidence="2 3" key="1">
    <citation type="journal article" date="2023" name="Plants (Basel)">
        <title>Bridging the Gap: Combining Genomics and Transcriptomics Approaches to Understand Stylosanthes scabra, an Orphan Legume from the Brazilian Caatinga.</title>
        <authorList>
            <person name="Ferreira-Neto J.R.C."/>
            <person name="da Silva M.D."/>
            <person name="Binneck E."/>
            <person name="de Melo N.F."/>
            <person name="da Silva R.H."/>
            <person name="de Melo A.L.T.M."/>
            <person name="Pandolfi V."/>
            <person name="Bustamante F.O."/>
            <person name="Brasileiro-Vidal A.C."/>
            <person name="Benko-Iseppon A.M."/>
        </authorList>
    </citation>
    <scope>NUCLEOTIDE SEQUENCE [LARGE SCALE GENOMIC DNA]</scope>
    <source>
        <tissue evidence="2">Leaves</tissue>
    </source>
</reference>
<evidence type="ECO:0000313" key="2">
    <source>
        <dbReference type="EMBL" id="MED6187405.1"/>
    </source>
</evidence>